<evidence type="ECO:0000313" key="3">
    <source>
        <dbReference type="Proteomes" id="UP000266841"/>
    </source>
</evidence>
<proteinExistence type="predicted"/>
<evidence type="ECO:0000313" key="2">
    <source>
        <dbReference type="EMBL" id="EJK71468.1"/>
    </source>
</evidence>
<organism evidence="2 3">
    <name type="scientific">Thalassiosira oceanica</name>
    <name type="common">Marine diatom</name>
    <dbReference type="NCBI Taxonomy" id="159749"/>
    <lineage>
        <taxon>Eukaryota</taxon>
        <taxon>Sar</taxon>
        <taxon>Stramenopiles</taxon>
        <taxon>Ochrophyta</taxon>
        <taxon>Bacillariophyta</taxon>
        <taxon>Coscinodiscophyceae</taxon>
        <taxon>Thalassiosirophycidae</taxon>
        <taxon>Thalassiosirales</taxon>
        <taxon>Thalassiosiraceae</taxon>
        <taxon>Thalassiosira</taxon>
    </lineage>
</organism>
<feature type="region of interest" description="Disordered" evidence="1">
    <location>
        <begin position="1"/>
        <end position="38"/>
    </location>
</feature>
<protein>
    <submittedName>
        <fullName evidence="2">Uncharacterized protein</fullName>
    </submittedName>
</protein>
<dbReference type="EMBL" id="AGNL01007186">
    <property type="protein sequence ID" value="EJK71468.1"/>
    <property type="molecule type" value="Genomic_DNA"/>
</dbReference>
<name>K0SYF6_THAOC</name>
<sequence length="38" mass="3759">MSAHQQLSAGSTGYAPGPYLARAPDGDWPAAAGRGEGS</sequence>
<comment type="caution">
    <text evidence="2">The sequence shown here is derived from an EMBL/GenBank/DDBJ whole genome shotgun (WGS) entry which is preliminary data.</text>
</comment>
<dbReference type="AlphaFoldDB" id="K0SYF6"/>
<feature type="non-terminal residue" evidence="2">
    <location>
        <position position="38"/>
    </location>
</feature>
<dbReference type="Proteomes" id="UP000266841">
    <property type="component" value="Unassembled WGS sequence"/>
</dbReference>
<reference evidence="2 3" key="1">
    <citation type="journal article" date="2012" name="Genome Biol.">
        <title>Genome and low-iron response of an oceanic diatom adapted to chronic iron limitation.</title>
        <authorList>
            <person name="Lommer M."/>
            <person name="Specht M."/>
            <person name="Roy A.S."/>
            <person name="Kraemer L."/>
            <person name="Andreson R."/>
            <person name="Gutowska M.A."/>
            <person name="Wolf J."/>
            <person name="Bergner S.V."/>
            <person name="Schilhabel M.B."/>
            <person name="Klostermeier U.C."/>
            <person name="Beiko R.G."/>
            <person name="Rosenstiel P."/>
            <person name="Hippler M."/>
            <person name="Laroche J."/>
        </authorList>
    </citation>
    <scope>NUCLEOTIDE SEQUENCE [LARGE SCALE GENOMIC DNA]</scope>
    <source>
        <strain evidence="2 3">CCMP1005</strain>
    </source>
</reference>
<gene>
    <name evidence="2" type="ORF">THAOC_07083</name>
</gene>
<feature type="compositionally biased region" description="Polar residues" evidence="1">
    <location>
        <begin position="1"/>
        <end position="11"/>
    </location>
</feature>
<keyword evidence="3" id="KW-1185">Reference proteome</keyword>
<evidence type="ECO:0000256" key="1">
    <source>
        <dbReference type="SAM" id="MobiDB-lite"/>
    </source>
</evidence>
<accession>K0SYF6</accession>